<accession>A0A0A8Y680</accession>
<evidence type="ECO:0000313" key="1">
    <source>
        <dbReference type="EMBL" id="JAD21581.1"/>
    </source>
</evidence>
<protein>
    <submittedName>
        <fullName evidence="1">Uncharacterized protein</fullName>
    </submittedName>
</protein>
<dbReference type="AlphaFoldDB" id="A0A0A8Y680"/>
<reference evidence="1" key="1">
    <citation type="submission" date="2014-09" db="EMBL/GenBank/DDBJ databases">
        <authorList>
            <person name="Magalhaes I.L.F."/>
            <person name="Oliveira U."/>
            <person name="Santos F.R."/>
            <person name="Vidigal T.H.D.A."/>
            <person name="Brescovit A.D."/>
            <person name="Santos A.J."/>
        </authorList>
    </citation>
    <scope>NUCLEOTIDE SEQUENCE</scope>
    <source>
        <tissue evidence="1">Shoot tissue taken approximately 20 cm above the soil surface</tissue>
    </source>
</reference>
<reference evidence="1" key="2">
    <citation type="journal article" date="2015" name="Data Brief">
        <title>Shoot transcriptome of the giant reed, Arundo donax.</title>
        <authorList>
            <person name="Barrero R.A."/>
            <person name="Guerrero F.D."/>
            <person name="Moolhuijzen P."/>
            <person name="Goolsby J.A."/>
            <person name="Tidwell J."/>
            <person name="Bellgard S.E."/>
            <person name="Bellgard M.I."/>
        </authorList>
    </citation>
    <scope>NUCLEOTIDE SEQUENCE</scope>
    <source>
        <tissue evidence="1">Shoot tissue taken approximately 20 cm above the soil surface</tissue>
    </source>
</reference>
<name>A0A0A8Y680_ARUDO</name>
<sequence length="25" mass="2880">MCCLTCEETFHSTSTNLIELILQHI</sequence>
<dbReference type="EMBL" id="GBRH01276314">
    <property type="protein sequence ID" value="JAD21581.1"/>
    <property type="molecule type" value="Transcribed_RNA"/>
</dbReference>
<organism evidence="1">
    <name type="scientific">Arundo donax</name>
    <name type="common">Giant reed</name>
    <name type="synonym">Donax arundinaceus</name>
    <dbReference type="NCBI Taxonomy" id="35708"/>
    <lineage>
        <taxon>Eukaryota</taxon>
        <taxon>Viridiplantae</taxon>
        <taxon>Streptophyta</taxon>
        <taxon>Embryophyta</taxon>
        <taxon>Tracheophyta</taxon>
        <taxon>Spermatophyta</taxon>
        <taxon>Magnoliopsida</taxon>
        <taxon>Liliopsida</taxon>
        <taxon>Poales</taxon>
        <taxon>Poaceae</taxon>
        <taxon>PACMAD clade</taxon>
        <taxon>Arundinoideae</taxon>
        <taxon>Arundineae</taxon>
        <taxon>Arundo</taxon>
    </lineage>
</organism>
<proteinExistence type="predicted"/>